<organism evidence="2 3">
    <name type="scientific">Spongiibacter pelagi</name>
    <dbReference type="NCBI Taxonomy" id="2760804"/>
    <lineage>
        <taxon>Bacteria</taxon>
        <taxon>Pseudomonadati</taxon>
        <taxon>Pseudomonadota</taxon>
        <taxon>Gammaproteobacteria</taxon>
        <taxon>Cellvibrionales</taxon>
        <taxon>Spongiibacteraceae</taxon>
        <taxon>Spongiibacter</taxon>
    </lineage>
</organism>
<dbReference type="Proteomes" id="UP000610558">
    <property type="component" value="Unassembled WGS sequence"/>
</dbReference>
<dbReference type="Pfam" id="PF08378">
    <property type="entry name" value="NERD"/>
    <property type="match status" value="1"/>
</dbReference>
<evidence type="ECO:0000259" key="1">
    <source>
        <dbReference type="PROSITE" id="PS50965"/>
    </source>
</evidence>
<evidence type="ECO:0000313" key="2">
    <source>
        <dbReference type="EMBL" id="MBD2859484.1"/>
    </source>
</evidence>
<gene>
    <name evidence="2" type="ORF">IB286_10755</name>
</gene>
<dbReference type="RefSeq" id="WP_190765363.1">
    <property type="nucleotide sequence ID" value="NZ_JACXLD010000005.1"/>
</dbReference>
<reference evidence="2" key="1">
    <citation type="submission" date="2020-09" db="EMBL/GenBank/DDBJ databases">
        <authorList>
            <person name="Yoon J.-W."/>
        </authorList>
    </citation>
    <scope>NUCLEOTIDE SEQUENCE</scope>
    <source>
        <strain evidence="2">KMU-158</strain>
    </source>
</reference>
<dbReference type="EMBL" id="JACXLD010000005">
    <property type="protein sequence ID" value="MBD2859484.1"/>
    <property type="molecule type" value="Genomic_DNA"/>
</dbReference>
<protein>
    <submittedName>
        <fullName evidence="2">NERD domain-containing protein</fullName>
    </submittedName>
</protein>
<feature type="domain" description="NERD" evidence="1">
    <location>
        <begin position="8"/>
        <end position="124"/>
    </location>
</feature>
<name>A0A927C1D7_9GAMM</name>
<evidence type="ECO:0000313" key="3">
    <source>
        <dbReference type="Proteomes" id="UP000610558"/>
    </source>
</evidence>
<accession>A0A927C1D7</accession>
<proteinExistence type="predicted"/>
<dbReference type="AlphaFoldDB" id="A0A927C1D7"/>
<dbReference type="InterPro" id="IPR011528">
    <property type="entry name" value="NERD"/>
</dbReference>
<comment type="caution">
    <text evidence="2">The sequence shown here is derived from an EMBL/GenBank/DDBJ whole genome shotgun (WGS) entry which is preliminary data.</text>
</comment>
<sequence>MDTTRKAAGEQHEKNISYQLSRRLPSDTFKIFDNLKLTHDGFSAQIDHLVLHKYGFIIIESKSIHGEVKVNREEEWSRSYKGTWYGIGSPIKQAEQQIEILKSVLQDHAPNLLGRLLGMQKGFRGRQYDILIAISSSAMFDRESAPTHINDRVIKTEFLADSIKSIPGKYAFYKVDSSPWFSEKEMSAITEFLAPMCHQDDSNAELSEEPDNKEQHKVSEENCEILLKCKSCGGVEGLMGAYGKFGYYIKCPCGTNTSMKIPCPSCAAKDTKVSKLKTQYTLSCKSCTKEVCLGDFPAVETNS</sequence>
<dbReference type="PROSITE" id="PS50965">
    <property type="entry name" value="NERD"/>
    <property type="match status" value="1"/>
</dbReference>
<keyword evidence="3" id="KW-1185">Reference proteome</keyword>